<evidence type="ECO:0000256" key="2">
    <source>
        <dbReference type="SAM" id="Phobius"/>
    </source>
</evidence>
<gene>
    <name evidence="4" type="ORF">DSOL_3188</name>
</gene>
<feature type="transmembrane region" description="Helical" evidence="2">
    <location>
        <begin position="21"/>
        <end position="43"/>
    </location>
</feature>
<keyword evidence="2" id="KW-0812">Transmembrane</keyword>
<dbReference type="EMBL" id="MLBF01000026">
    <property type="protein sequence ID" value="OLN30245.1"/>
    <property type="molecule type" value="Genomic_DNA"/>
</dbReference>
<dbReference type="Gene3D" id="3.40.630.190">
    <property type="entry name" value="LCP protein"/>
    <property type="match status" value="1"/>
</dbReference>
<dbReference type="InterPro" id="IPR004474">
    <property type="entry name" value="LytR_CpsA_psr"/>
</dbReference>
<evidence type="ECO:0000259" key="3">
    <source>
        <dbReference type="Pfam" id="PF03816"/>
    </source>
</evidence>
<evidence type="ECO:0000313" key="4">
    <source>
        <dbReference type="EMBL" id="OLN30245.1"/>
    </source>
</evidence>
<dbReference type="OrthoDB" id="9782542at2"/>
<keyword evidence="2" id="KW-0472">Membrane</keyword>
<comment type="similarity">
    <text evidence="1">Belongs to the LytR/CpsA/Psr (LCP) family.</text>
</comment>
<evidence type="ECO:0000256" key="1">
    <source>
        <dbReference type="ARBA" id="ARBA00006068"/>
    </source>
</evidence>
<feature type="domain" description="Cell envelope-related transcriptional attenuator" evidence="3">
    <location>
        <begin position="116"/>
        <end position="263"/>
    </location>
</feature>
<keyword evidence="5" id="KW-1185">Reference proteome</keyword>
<comment type="caution">
    <text evidence="4">The sequence shown here is derived from an EMBL/GenBank/DDBJ whole genome shotgun (WGS) entry which is preliminary data.</text>
</comment>
<sequence>MQKNKYYGSTIFRVIRGYKKPILVGFFLGVSLVLGAVLVSQVVGNEEKPIIRASDQVPSEPNQLGEKTQQQITSEPDLIFGSANDPPNAVPDLKATRFTVLLVGVDRRIGETSLGNTDSLLVTSVNTRNGKIALLSIPRDTQITIPGYGQNKINAAARVGKGLKTTTALIEGLIGQTIDGYVLTNFSGFKSIIDTLGGITLTVEKDMYYLTGDATDGVINLKKGTQRLNGAQALQYARFRNDAFADISRTSRQQAVLKAMGKEFMQLKTVPKLPWLIPQMSKSVETNLSVNELWSLTNVLLRNEKPEISAQTLPGDFLTENGISYWKVNPLKSRAIVKRLFEEGKTTSVFFK</sequence>
<name>A0A1Q8QSB1_9FIRM</name>
<evidence type="ECO:0000313" key="5">
    <source>
        <dbReference type="Proteomes" id="UP000186102"/>
    </source>
</evidence>
<dbReference type="Proteomes" id="UP000186102">
    <property type="component" value="Unassembled WGS sequence"/>
</dbReference>
<dbReference type="Pfam" id="PF03816">
    <property type="entry name" value="LytR_cpsA_psr"/>
    <property type="match status" value="1"/>
</dbReference>
<proteinExistence type="inferred from homology"/>
<dbReference type="AlphaFoldDB" id="A0A1Q8QSB1"/>
<dbReference type="STRING" id="1888891.DSOL_3188"/>
<dbReference type="PANTHER" id="PTHR33392:SF6">
    <property type="entry name" value="POLYISOPRENYL-TEICHOIC ACID--PEPTIDOGLYCAN TEICHOIC ACID TRANSFERASE TAGU"/>
    <property type="match status" value="1"/>
</dbReference>
<organism evidence="4 5">
    <name type="scientific">Desulfosporosinus metallidurans</name>
    <dbReference type="NCBI Taxonomy" id="1888891"/>
    <lineage>
        <taxon>Bacteria</taxon>
        <taxon>Bacillati</taxon>
        <taxon>Bacillota</taxon>
        <taxon>Clostridia</taxon>
        <taxon>Eubacteriales</taxon>
        <taxon>Desulfitobacteriaceae</taxon>
        <taxon>Desulfosporosinus</taxon>
    </lineage>
</organism>
<reference evidence="4 5" key="1">
    <citation type="submission" date="2016-09" db="EMBL/GenBank/DDBJ databases">
        <title>Complete genome of Desulfosporosinus sp. OL.</title>
        <authorList>
            <person name="Mardanov A."/>
            <person name="Beletsky A."/>
            <person name="Panova A."/>
            <person name="Karnachuk O."/>
            <person name="Ravin N."/>
        </authorList>
    </citation>
    <scope>NUCLEOTIDE SEQUENCE [LARGE SCALE GENOMIC DNA]</scope>
    <source>
        <strain evidence="4 5">OL</strain>
    </source>
</reference>
<dbReference type="NCBIfam" id="TIGR00350">
    <property type="entry name" value="lytR_cpsA_psr"/>
    <property type="match status" value="1"/>
</dbReference>
<keyword evidence="2" id="KW-1133">Transmembrane helix</keyword>
<dbReference type="PANTHER" id="PTHR33392">
    <property type="entry name" value="POLYISOPRENYL-TEICHOIC ACID--PEPTIDOGLYCAN TEICHOIC ACID TRANSFERASE TAGU"/>
    <property type="match status" value="1"/>
</dbReference>
<protein>
    <recommendedName>
        <fullName evidence="3">Cell envelope-related transcriptional attenuator domain-containing protein</fullName>
    </recommendedName>
</protein>
<dbReference type="RefSeq" id="WP_075365710.1">
    <property type="nucleotide sequence ID" value="NZ_MLBF01000026.1"/>
</dbReference>
<accession>A0A1Q8QSB1</accession>
<dbReference type="InterPro" id="IPR050922">
    <property type="entry name" value="LytR/CpsA/Psr_CW_biosynth"/>
</dbReference>